<accession>A0A1I0BR11</accession>
<feature type="signal peptide" evidence="1">
    <location>
        <begin position="1"/>
        <end position="24"/>
    </location>
</feature>
<dbReference type="AlphaFoldDB" id="A0A1I0BR11"/>
<sequence>MQKSVRTVCILVILVGIMSYSVQASGKGPLSTWYNSIFIHHSDHVYTMILEELSQWEKSWNMEVRDKHKKSEMDLRNLQVQTTEEKEQRIANYQKNYQVNLLESTQKMLLDMEFKNFERVKKEQIHQEISEETESILEEILND</sequence>
<keyword evidence="3" id="KW-1185">Reference proteome</keyword>
<evidence type="ECO:0000256" key="1">
    <source>
        <dbReference type="SAM" id="SignalP"/>
    </source>
</evidence>
<protein>
    <submittedName>
        <fullName evidence="2">Uncharacterized protein</fullName>
    </submittedName>
</protein>
<dbReference type="STRING" id="930131.SAMN05216389_105117"/>
<proteinExistence type="predicted"/>
<organism evidence="2 3">
    <name type="scientific">Oceanobacillus limi</name>
    <dbReference type="NCBI Taxonomy" id="930131"/>
    <lineage>
        <taxon>Bacteria</taxon>
        <taxon>Bacillati</taxon>
        <taxon>Bacillota</taxon>
        <taxon>Bacilli</taxon>
        <taxon>Bacillales</taxon>
        <taxon>Bacillaceae</taxon>
        <taxon>Oceanobacillus</taxon>
    </lineage>
</organism>
<evidence type="ECO:0000313" key="3">
    <source>
        <dbReference type="Proteomes" id="UP000198618"/>
    </source>
</evidence>
<evidence type="ECO:0000313" key="2">
    <source>
        <dbReference type="EMBL" id="SET08767.1"/>
    </source>
</evidence>
<keyword evidence="1" id="KW-0732">Signal</keyword>
<gene>
    <name evidence="2" type="ORF">SAMN05216389_105117</name>
</gene>
<reference evidence="2 3" key="1">
    <citation type="submission" date="2016-10" db="EMBL/GenBank/DDBJ databases">
        <authorList>
            <person name="de Groot N.N."/>
        </authorList>
    </citation>
    <scope>NUCLEOTIDE SEQUENCE [LARGE SCALE GENOMIC DNA]</scope>
    <source>
        <strain evidence="2 3">IBRC-M 10780</strain>
    </source>
</reference>
<name>A0A1I0BR11_9BACI</name>
<dbReference type="RefSeq" id="WP_090868388.1">
    <property type="nucleotide sequence ID" value="NZ_FOHE01000005.1"/>
</dbReference>
<dbReference type="EMBL" id="FOHE01000005">
    <property type="protein sequence ID" value="SET08767.1"/>
    <property type="molecule type" value="Genomic_DNA"/>
</dbReference>
<dbReference type="Proteomes" id="UP000198618">
    <property type="component" value="Unassembled WGS sequence"/>
</dbReference>
<feature type="chain" id="PRO_5011772486" evidence="1">
    <location>
        <begin position="25"/>
        <end position="143"/>
    </location>
</feature>